<dbReference type="OrthoDB" id="337615at2"/>
<dbReference type="RefSeq" id="WP_063185004.1">
    <property type="nucleotide sequence ID" value="NZ_CP121215.1"/>
</dbReference>
<sequence length="225" mass="24329">MLNKKLIASVAGLSLLVGVGTGVYAGSNLQEIKAYLNGDLKVRVNGTVAQLNDEQGSAILPITYNGSTYLPVRAVANALSVAVDYNGANQEVILGEKVDGTPLNAEKFNNYMYTKDPAQTTYNNKNYKEAFYYHEGSGGPTIIITPDKKYQKLHLKMAAIDKELTGIKIHDLDNNVLLKDVGTIATKDGLKEIVVDIGNVKTVTIEAQVKDGGGLFVPLIDSYYK</sequence>
<evidence type="ECO:0000259" key="1">
    <source>
        <dbReference type="Pfam" id="PF07833"/>
    </source>
</evidence>
<reference evidence="3" key="1">
    <citation type="submission" date="2016-01" db="EMBL/GenBank/DDBJ databases">
        <title>Draft genome of Chromobacterium sp. F49.</title>
        <authorList>
            <person name="Hong K.W."/>
        </authorList>
    </citation>
    <scope>NUCLEOTIDE SEQUENCE [LARGE SCALE GENOMIC DNA]</scope>
    <source>
        <strain evidence="3">M63</strain>
    </source>
</reference>
<accession>A0A163VLP7</accession>
<proteinExistence type="predicted"/>
<name>A0A163VLP7_9BACL</name>
<gene>
    <name evidence="2" type="ORF">AV654_27355</name>
</gene>
<protein>
    <recommendedName>
        <fullName evidence="1">Copper amine oxidase-like N-terminal domain-containing protein</fullName>
    </recommendedName>
</protein>
<dbReference type="Pfam" id="PF07833">
    <property type="entry name" value="Cu_amine_oxidN1"/>
    <property type="match status" value="1"/>
</dbReference>
<feature type="domain" description="Copper amine oxidase-like N-terminal" evidence="1">
    <location>
        <begin position="59"/>
        <end position="95"/>
    </location>
</feature>
<dbReference type="InterPro" id="IPR036582">
    <property type="entry name" value="Mao_N_sf"/>
</dbReference>
<dbReference type="InterPro" id="IPR012854">
    <property type="entry name" value="Cu_amine_oxidase-like_N"/>
</dbReference>
<dbReference type="SUPFAM" id="SSF55383">
    <property type="entry name" value="Copper amine oxidase, domain N"/>
    <property type="match status" value="1"/>
</dbReference>
<dbReference type="AlphaFoldDB" id="A0A163VLP7"/>
<dbReference type="EMBL" id="LQRA01000074">
    <property type="protein sequence ID" value="KZE75071.1"/>
    <property type="molecule type" value="Genomic_DNA"/>
</dbReference>
<keyword evidence="3" id="KW-1185">Reference proteome</keyword>
<comment type="caution">
    <text evidence="2">The sequence shown here is derived from an EMBL/GenBank/DDBJ whole genome shotgun (WGS) entry which is preliminary data.</text>
</comment>
<evidence type="ECO:0000313" key="3">
    <source>
        <dbReference type="Proteomes" id="UP000076563"/>
    </source>
</evidence>
<organism evidence="2 3">
    <name type="scientific">Paenibacillus elgii</name>
    <dbReference type="NCBI Taxonomy" id="189691"/>
    <lineage>
        <taxon>Bacteria</taxon>
        <taxon>Bacillati</taxon>
        <taxon>Bacillota</taxon>
        <taxon>Bacilli</taxon>
        <taxon>Bacillales</taxon>
        <taxon>Paenibacillaceae</taxon>
        <taxon>Paenibacillus</taxon>
    </lineage>
</organism>
<dbReference type="Proteomes" id="UP000076563">
    <property type="component" value="Unassembled WGS sequence"/>
</dbReference>
<evidence type="ECO:0000313" key="2">
    <source>
        <dbReference type="EMBL" id="KZE75071.1"/>
    </source>
</evidence>